<dbReference type="InterPro" id="IPR044068">
    <property type="entry name" value="CB"/>
</dbReference>
<dbReference type="PROSITE" id="PS51900">
    <property type="entry name" value="CB"/>
    <property type="match status" value="1"/>
</dbReference>
<accession>A0ABS2Q7V3</accession>
<sequence>MEKLQEQVTAFLNELSEQQHLSVNTIDAYRNDIAQYMYFLSDQQGCSDWLRVDDLMVRKYFYWIQDQGSAAATVARKATAVRRFHRYLVSCHIRPDDPTYLMDTPKVTLHHLEVLSYPQIEQLLDAPDSGTATGCRDLAMLELLYATGMHVSELIQLNVNDVHLDMGFVHCGGKKGRERVLPIGKKAEAALRHYIEDGRENVPEDECALFVNRRCRRLSRQGIWKILKQYAAIAGINQQLSPETLRQSLAAHLLENGADVLSVEMLMGRTSTLFAQRFSHTAKPLLKDFYRLYHPRA</sequence>
<name>A0ABS2Q7V3_9BACL</name>
<dbReference type="InterPro" id="IPR010998">
    <property type="entry name" value="Integrase_recombinase_N"/>
</dbReference>
<dbReference type="Gene3D" id="1.10.443.10">
    <property type="entry name" value="Intergrase catalytic core"/>
    <property type="match status" value="1"/>
</dbReference>
<comment type="caution">
    <text evidence="7">The sequence shown here is derived from an EMBL/GenBank/DDBJ whole genome shotgun (WGS) entry which is preliminary data.</text>
</comment>
<feature type="domain" description="Core-binding (CB)" evidence="6">
    <location>
        <begin position="2"/>
        <end position="89"/>
    </location>
</feature>
<dbReference type="InterPro" id="IPR050090">
    <property type="entry name" value="Tyrosine_recombinase_XerCD"/>
</dbReference>
<dbReference type="InterPro" id="IPR004107">
    <property type="entry name" value="Integrase_SAM-like_N"/>
</dbReference>
<evidence type="ECO:0000256" key="1">
    <source>
        <dbReference type="ARBA" id="ARBA00022908"/>
    </source>
</evidence>
<keyword evidence="8" id="KW-1185">Reference proteome</keyword>
<proteinExistence type="predicted"/>
<keyword evidence="3" id="KW-0233">DNA recombination</keyword>
<dbReference type="Pfam" id="PF02899">
    <property type="entry name" value="Phage_int_SAM_1"/>
    <property type="match status" value="1"/>
</dbReference>
<dbReference type="PANTHER" id="PTHR30349:SF81">
    <property type="entry name" value="TYROSINE RECOMBINASE XERC"/>
    <property type="match status" value="1"/>
</dbReference>
<keyword evidence="2 4" id="KW-0238">DNA-binding</keyword>
<dbReference type="Pfam" id="PF00589">
    <property type="entry name" value="Phage_integrase"/>
    <property type="match status" value="1"/>
</dbReference>
<evidence type="ECO:0000259" key="6">
    <source>
        <dbReference type="PROSITE" id="PS51900"/>
    </source>
</evidence>
<evidence type="ECO:0000313" key="8">
    <source>
        <dbReference type="Proteomes" id="UP000823201"/>
    </source>
</evidence>
<protein>
    <submittedName>
        <fullName evidence="7">Integrase/recombinase XerD</fullName>
    </submittedName>
</protein>
<dbReference type="InterPro" id="IPR011010">
    <property type="entry name" value="DNA_brk_join_enz"/>
</dbReference>
<organism evidence="7 8">
    <name type="scientific">Sporolactobacillus spathodeae</name>
    <dbReference type="NCBI Taxonomy" id="1465502"/>
    <lineage>
        <taxon>Bacteria</taxon>
        <taxon>Bacillati</taxon>
        <taxon>Bacillota</taxon>
        <taxon>Bacilli</taxon>
        <taxon>Bacillales</taxon>
        <taxon>Sporolactobacillaceae</taxon>
        <taxon>Sporolactobacillus</taxon>
    </lineage>
</organism>
<evidence type="ECO:0000259" key="5">
    <source>
        <dbReference type="PROSITE" id="PS51898"/>
    </source>
</evidence>
<dbReference type="InterPro" id="IPR002104">
    <property type="entry name" value="Integrase_catalytic"/>
</dbReference>
<dbReference type="PROSITE" id="PS51898">
    <property type="entry name" value="TYR_RECOMBINASE"/>
    <property type="match status" value="1"/>
</dbReference>
<dbReference type="PANTHER" id="PTHR30349">
    <property type="entry name" value="PHAGE INTEGRASE-RELATED"/>
    <property type="match status" value="1"/>
</dbReference>
<reference evidence="7 8" key="1">
    <citation type="submission" date="2021-01" db="EMBL/GenBank/DDBJ databases">
        <title>Genomic Encyclopedia of Type Strains, Phase IV (KMG-IV): sequencing the most valuable type-strain genomes for metagenomic binning, comparative biology and taxonomic classification.</title>
        <authorList>
            <person name="Goeker M."/>
        </authorList>
    </citation>
    <scope>NUCLEOTIDE SEQUENCE [LARGE SCALE GENOMIC DNA]</scope>
    <source>
        <strain evidence="7 8">DSM 100968</strain>
    </source>
</reference>
<dbReference type="SUPFAM" id="SSF47823">
    <property type="entry name" value="lambda integrase-like, N-terminal domain"/>
    <property type="match status" value="1"/>
</dbReference>
<dbReference type="EMBL" id="JAFBEV010000009">
    <property type="protein sequence ID" value="MBM7657862.1"/>
    <property type="molecule type" value="Genomic_DNA"/>
</dbReference>
<feature type="domain" description="Tyr recombinase" evidence="5">
    <location>
        <begin position="110"/>
        <end position="291"/>
    </location>
</feature>
<evidence type="ECO:0000256" key="2">
    <source>
        <dbReference type="ARBA" id="ARBA00023125"/>
    </source>
</evidence>
<dbReference type="InterPro" id="IPR013762">
    <property type="entry name" value="Integrase-like_cat_sf"/>
</dbReference>
<dbReference type="Proteomes" id="UP000823201">
    <property type="component" value="Unassembled WGS sequence"/>
</dbReference>
<dbReference type="RefSeq" id="WP_205006176.1">
    <property type="nucleotide sequence ID" value="NZ_CBCRXA010000009.1"/>
</dbReference>
<gene>
    <name evidence="7" type="ORF">JOC27_001312</name>
</gene>
<dbReference type="SUPFAM" id="SSF56349">
    <property type="entry name" value="DNA breaking-rejoining enzymes"/>
    <property type="match status" value="1"/>
</dbReference>
<evidence type="ECO:0000256" key="3">
    <source>
        <dbReference type="ARBA" id="ARBA00023172"/>
    </source>
</evidence>
<keyword evidence="1" id="KW-0229">DNA integration</keyword>
<evidence type="ECO:0000313" key="7">
    <source>
        <dbReference type="EMBL" id="MBM7657862.1"/>
    </source>
</evidence>
<evidence type="ECO:0000256" key="4">
    <source>
        <dbReference type="PROSITE-ProRule" id="PRU01248"/>
    </source>
</evidence>
<dbReference type="Gene3D" id="1.10.150.130">
    <property type="match status" value="1"/>
</dbReference>